<dbReference type="Gene3D" id="3.90.850.10">
    <property type="entry name" value="Fumarylacetoacetase-like, C-terminal domain"/>
    <property type="match status" value="1"/>
</dbReference>
<keyword evidence="3" id="KW-1185">Reference proteome</keyword>
<reference evidence="2 3" key="1">
    <citation type="submission" date="2016-10" db="EMBL/GenBank/DDBJ databases">
        <authorList>
            <person name="de Groot N.N."/>
        </authorList>
    </citation>
    <scope>NUCLEOTIDE SEQUENCE [LARGE SCALE GENOMIC DNA]</scope>
    <source>
        <strain evidence="3">L7-484,KACC 16230,DSM 25025</strain>
    </source>
</reference>
<dbReference type="EMBL" id="FNIT01000007">
    <property type="protein sequence ID" value="SDO52629.1"/>
    <property type="molecule type" value="Genomic_DNA"/>
</dbReference>
<evidence type="ECO:0000259" key="1">
    <source>
        <dbReference type="Pfam" id="PF01557"/>
    </source>
</evidence>
<sequence>MVAALATISAAIGVAYSLQEPPYAPPVAGRLPDGGARGVSIAPTVDALTFARYRDGERLRLLRVESYDDGIVRGIALDALTADDARADPVTLMGHASFAEVMDAIGNPVTVEEGALVVPFDGRNVQIAIGGNYPSHMAETTLEESFLFPKMRPPERFDAAVSVGGGLLDYEMELGFVPLPPGGVDTPTMGLVLATDYTDREILLRRSQFTDIESGIGFTDAKSRRGYMPVGNLFVVPRDTDRFYRTLELRLYVNGTLRQVALPGEMVWDMGEIVRQSVAARDRQWEWQGGLASLPIAGRAILPRTVILSGTTDGVVFRPPSVRQVALGILEGLSDPRRMRDAMVGPAIREAKRDRRYLQPDDEVVGIADRLGIVRNRIVP</sequence>
<dbReference type="GO" id="GO:0003824">
    <property type="term" value="F:catalytic activity"/>
    <property type="evidence" value="ECO:0007669"/>
    <property type="project" value="InterPro"/>
</dbReference>
<gene>
    <name evidence="2" type="ORF">SAMN05192530_107164</name>
</gene>
<organism evidence="2 3">
    <name type="scientific">Aureimonas jatrophae</name>
    <dbReference type="NCBI Taxonomy" id="1166073"/>
    <lineage>
        <taxon>Bacteria</taxon>
        <taxon>Pseudomonadati</taxon>
        <taxon>Pseudomonadota</taxon>
        <taxon>Alphaproteobacteria</taxon>
        <taxon>Hyphomicrobiales</taxon>
        <taxon>Aurantimonadaceae</taxon>
        <taxon>Aureimonas</taxon>
    </lineage>
</organism>
<accession>A0A1H0K9Q6</accession>
<dbReference type="OrthoDB" id="1322593at2"/>
<name>A0A1H0K9Q6_9HYPH</name>
<dbReference type="AlphaFoldDB" id="A0A1H0K9Q6"/>
<dbReference type="RefSeq" id="WP_090675213.1">
    <property type="nucleotide sequence ID" value="NZ_FNIT01000007.1"/>
</dbReference>
<feature type="domain" description="Fumarylacetoacetase-like C-terminal" evidence="1">
    <location>
        <begin position="166"/>
        <end position="379"/>
    </location>
</feature>
<dbReference type="Proteomes" id="UP000198793">
    <property type="component" value="Unassembled WGS sequence"/>
</dbReference>
<evidence type="ECO:0000313" key="2">
    <source>
        <dbReference type="EMBL" id="SDO52629.1"/>
    </source>
</evidence>
<dbReference type="InterPro" id="IPR036663">
    <property type="entry name" value="Fumarylacetoacetase_C_sf"/>
</dbReference>
<dbReference type="STRING" id="1166073.SAMN05192530_107164"/>
<dbReference type="SUPFAM" id="SSF56529">
    <property type="entry name" value="FAH"/>
    <property type="match status" value="1"/>
</dbReference>
<dbReference type="InterPro" id="IPR011234">
    <property type="entry name" value="Fumarylacetoacetase-like_C"/>
</dbReference>
<evidence type="ECO:0000313" key="3">
    <source>
        <dbReference type="Proteomes" id="UP000198793"/>
    </source>
</evidence>
<protein>
    <submittedName>
        <fullName evidence="2">2-keto-4-pentenoate hydratase/2-oxohepta-3-ene-1,7-dioic acid hydratase (Catechol pathway)</fullName>
    </submittedName>
</protein>
<proteinExistence type="predicted"/>
<dbReference type="Pfam" id="PF01557">
    <property type="entry name" value="FAA_hydrolase"/>
    <property type="match status" value="1"/>
</dbReference>